<dbReference type="EMBL" id="QWKH01000118">
    <property type="protein sequence ID" value="NBI35423.1"/>
    <property type="molecule type" value="Genomic_DNA"/>
</dbReference>
<comment type="subcellular location">
    <subcellularLocation>
        <location evidence="1">Cell membrane</location>
        <topology evidence="1">Multi-pass membrane protein</topology>
    </subcellularLocation>
</comment>
<feature type="transmembrane region" description="Helical" evidence="7">
    <location>
        <begin position="617"/>
        <end position="639"/>
    </location>
</feature>
<feature type="transmembrane region" description="Helical" evidence="7">
    <location>
        <begin position="17"/>
        <end position="34"/>
    </location>
</feature>
<dbReference type="Pfam" id="PF02687">
    <property type="entry name" value="FtsX"/>
    <property type="match status" value="1"/>
</dbReference>
<evidence type="ECO:0000256" key="6">
    <source>
        <dbReference type="SAM" id="MobiDB-lite"/>
    </source>
</evidence>
<evidence type="ECO:0000256" key="2">
    <source>
        <dbReference type="ARBA" id="ARBA00022475"/>
    </source>
</evidence>
<feature type="region of interest" description="Disordered" evidence="6">
    <location>
        <begin position="572"/>
        <end position="593"/>
    </location>
</feature>
<sequence>MLVKLALRNIRRSLRDYSIYFVTLTIGVTIFYAFNSIESQQVIFDLHSSADEQMFEFCQQIISMFSGVIACVLGFLVIYANRFLIKRRKKEFGTYLLLGMRSVGVSGIVLMETLLVGVGALALGLLLGFLLSQALSFVTALLFQVQIADYQFVFSPDACLLTLGCFAIIFAIAALFNTFSVNRYKLIDLLNAEKRNERGGVRNPVVCLLAFIVSIGCLAFAYQQLAENGLVMLDDPQFARATVFMLVGSLLFFWSLAGFIIAVITRMRGVYLRGLTVFSVQQVASRINTAFLSLWAVCVLLFFSITTFSCGMGLVQVFADDVERSAPFSVTATADVYYASYKELVSPHSATHDERAAAMAEQYPAAYESGMAHDWNISSDLRERCGAEWDEVVAASADINEWEAVGTPYSELYNQLLSVRPDLGDLANMDGFPSGSTNVLVSGLSQTNDVLALLGKDPIALDEGSFAIVNNFAGTQDCAQAIVDNGLELIFGDTTLAAAGPVVDAQLFDTSMAGTILWIVVPDFVIDDFQAQGAIPNRCYMNADYVPDLEDGDERFDSMIKRAGVMDAFSQAETSDDSLEVSHDANNSGSETDDGWPVTSFVSQSTTVAANNGLRMAIIYLALYIGFVFLMATAAILAIQRLSDTADSLPSYRTLSQLGCDQRMVSRSVLAQTLVYFLVPLGLAACHSACAVSVLNHTFFEPLGLPVAGPIALAAGLVVVVYGLYMLLTYLMSRSMARS</sequence>
<dbReference type="InterPro" id="IPR052536">
    <property type="entry name" value="ABC-4_Integral_Memb_Prot"/>
</dbReference>
<feature type="transmembrane region" description="Helical" evidence="7">
    <location>
        <begin position="294"/>
        <end position="319"/>
    </location>
</feature>
<feature type="transmembrane region" description="Helical" evidence="7">
    <location>
        <begin position="61"/>
        <end position="84"/>
    </location>
</feature>
<dbReference type="InterPro" id="IPR003838">
    <property type="entry name" value="ABC3_permease_C"/>
</dbReference>
<dbReference type="PANTHER" id="PTHR46795">
    <property type="entry name" value="ABC TRANSPORTER PERMEASE-RELATED-RELATED"/>
    <property type="match status" value="1"/>
</dbReference>
<dbReference type="GO" id="GO:0005886">
    <property type="term" value="C:plasma membrane"/>
    <property type="evidence" value="ECO:0007669"/>
    <property type="project" value="UniProtKB-SubCell"/>
</dbReference>
<evidence type="ECO:0000256" key="3">
    <source>
        <dbReference type="ARBA" id="ARBA00022692"/>
    </source>
</evidence>
<reference evidence="9" key="1">
    <citation type="submission" date="2018-08" db="EMBL/GenBank/DDBJ databases">
        <title>Murine metabolic-syndrome-specific gut microbial biobank.</title>
        <authorList>
            <person name="Liu C."/>
        </authorList>
    </citation>
    <scope>NUCLEOTIDE SEQUENCE [LARGE SCALE GENOMIC DNA]</scope>
    <source>
        <strain evidence="9">Z82</strain>
    </source>
</reference>
<evidence type="ECO:0000256" key="1">
    <source>
        <dbReference type="ARBA" id="ARBA00004651"/>
    </source>
</evidence>
<evidence type="ECO:0000259" key="8">
    <source>
        <dbReference type="Pfam" id="PF02687"/>
    </source>
</evidence>
<feature type="transmembrane region" description="Helical" evidence="7">
    <location>
        <begin position="242"/>
        <end position="264"/>
    </location>
</feature>
<dbReference type="AlphaFoldDB" id="A0A7C9NC74"/>
<keyword evidence="5 7" id="KW-0472">Membrane</keyword>
<feature type="transmembrane region" description="Helical" evidence="7">
    <location>
        <begin position="707"/>
        <end position="731"/>
    </location>
</feature>
<name>A0A7C9NC74_9BACT</name>
<proteinExistence type="predicted"/>
<feature type="transmembrane region" description="Helical" evidence="7">
    <location>
        <begin position="105"/>
        <end position="131"/>
    </location>
</feature>
<feature type="transmembrane region" description="Helical" evidence="7">
    <location>
        <begin position="200"/>
        <end position="222"/>
    </location>
</feature>
<organism evidence="9">
    <name type="scientific">Muribaculaceae bacterium Z82</name>
    <dbReference type="NCBI Taxonomy" id="2304548"/>
    <lineage>
        <taxon>Bacteria</taxon>
        <taxon>Pseudomonadati</taxon>
        <taxon>Bacteroidota</taxon>
        <taxon>Bacteroidia</taxon>
        <taxon>Bacteroidales</taxon>
        <taxon>Muribaculaceae</taxon>
    </lineage>
</organism>
<keyword evidence="3 7" id="KW-0812">Transmembrane</keyword>
<gene>
    <name evidence="9" type="ORF">D1639_10380</name>
</gene>
<feature type="transmembrane region" description="Helical" evidence="7">
    <location>
        <begin position="160"/>
        <end position="179"/>
    </location>
</feature>
<accession>A0A7C9NC74</accession>
<evidence type="ECO:0000313" key="9">
    <source>
        <dbReference type="EMBL" id="NBI35423.1"/>
    </source>
</evidence>
<feature type="transmembrane region" description="Helical" evidence="7">
    <location>
        <begin position="673"/>
        <end position="695"/>
    </location>
</feature>
<feature type="domain" description="ABC3 transporter permease C-terminal" evidence="8">
    <location>
        <begin position="64"/>
        <end position="179"/>
    </location>
</feature>
<protein>
    <submittedName>
        <fullName evidence="9">ABC transporter permease</fullName>
    </submittedName>
</protein>
<dbReference type="PANTHER" id="PTHR46795:SF3">
    <property type="entry name" value="ABC TRANSPORTER PERMEASE"/>
    <property type="match status" value="1"/>
</dbReference>
<keyword evidence="2" id="KW-1003">Cell membrane</keyword>
<keyword evidence="4 7" id="KW-1133">Transmembrane helix</keyword>
<evidence type="ECO:0000256" key="4">
    <source>
        <dbReference type="ARBA" id="ARBA00022989"/>
    </source>
</evidence>
<evidence type="ECO:0000256" key="5">
    <source>
        <dbReference type="ARBA" id="ARBA00023136"/>
    </source>
</evidence>
<evidence type="ECO:0000256" key="7">
    <source>
        <dbReference type="SAM" id="Phobius"/>
    </source>
</evidence>
<comment type="caution">
    <text evidence="9">The sequence shown here is derived from an EMBL/GenBank/DDBJ whole genome shotgun (WGS) entry which is preliminary data.</text>
</comment>